<feature type="region of interest" description="Disordered" evidence="7">
    <location>
        <begin position="490"/>
        <end position="512"/>
    </location>
</feature>
<name>A0AAW0TFX8_SCYPA</name>
<dbReference type="Proteomes" id="UP001487740">
    <property type="component" value="Unassembled WGS sequence"/>
</dbReference>
<dbReference type="GO" id="GO:0016020">
    <property type="term" value="C:membrane"/>
    <property type="evidence" value="ECO:0007669"/>
    <property type="project" value="UniProtKB-SubCell"/>
</dbReference>
<evidence type="ECO:0000256" key="9">
    <source>
        <dbReference type="SAM" id="SignalP"/>
    </source>
</evidence>
<evidence type="ECO:0000256" key="2">
    <source>
        <dbReference type="ARBA" id="ARBA00006058"/>
    </source>
</evidence>
<evidence type="ECO:0000256" key="3">
    <source>
        <dbReference type="ARBA" id="ARBA00022692"/>
    </source>
</evidence>
<keyword evidence="5 8" id="KW-0472">Membrane</keyword>
<keyword evidence="6" id="KW-0325">Glycoprotein</keyword>
<evidence type="ECO:0000256" key="8">
    <source>
        <dbReference type="SAM" id="Phobius"/>
    </source>
</evidence>
<evidence type="ECO:0000256" key="7">
    <source>
        <dbReference type="SAM" id="MobiDB-lite"/>
    </source>
</evidence>
<dbReference type="EMBL" id="JARAKH010000031">
    <property type="protein sequence ID" value="KAK8386244.1"/>
    <property type="molecule type" value="Genomic_DNA"/>
</dbReference>
<keyword evidence="4 8" id="KW-1133">Transmembrane helix</keyword>
<dbReference type="AlphaFoldDB" id="A0AAW0TFX8"/>
<gene>
    <name evidence="10" type="ORF">O3P69_010742</name>
</gene>
<evidence type="ECO:0000313" key="10">
    <source>
        <dbReference type="EMBL" id="KAK8386244.1"/>
    </source>
</evidence>
<feature type="chain" id="PRO_5043945701" evidence="9">
    <location>
        <begin position="23"/>
        <end position="611"/>
    </location>
</feature>
<dbReference type="PANTHER" id="PTHR22730:SF1">
    <property type="entry name" value="PROMININ-LIKE PROTEIN"/>
    <property type="match status" value="1"/>
</dbReference>
<dbReference type="PANTHER" id="PTHR22730">
    <property type="entry name" value="PROMININ PROM PROTEIN"/>
    <property type="match status" value="1"/>
</dbReference>
<proteinExistence type="inferred from homology"/>
<keyword evidence="11" id="KW-1185">Reference proteome</keyword>
<dbReference type="Pfam" id="PF05478">
    <property type="entry name" value="Prominin"/>
    <property type="match status" value="1"/>
</dbReference>
<feature type="signal peptide" evidence="9">
    <location>
        <begin position="1"/>
        <end position="22"/>
    </location>
</feature>
<comment type="subcellular location">
    <subcellularLocation>
        <location evidence="1">Membrane</location>
        <topology evidence="1">Multi-pass membrane protein</topology>
    </subcellularLocation>
</comment>
<feature type="transmembrane region" description="Helical" evidence="8">
    <location>
        <begin position="304"/>
        <end position="327"/>
    </location>
</feature>
<sequence length="611" mass="68293">MFFVSGVLWIVVVGLFLVGAHAHAFVCHPLYEEPRFPTLTHLLDRSGMVYKTGPLLTNLIHPGRDVQLNVGSVLSLCKEGKTAYEVFQLRHYFDLEAEVTRRTKLDLTGSLGNLKINLSEVELLSPEAEIHLSQFLNSIKIDLMPYKKEMEKPLVNKNLPALAEQMQIVAGQLRSVSASAELFRMVARLRNLISTTLHPLEKRKDDVTYQVATLDMEAMPLQRQINQSAGHLRTIQYFIHNHGSSLAEAKARGYVQRILAYTHQFSTHVKNSALHTVAPCTPVWELFDSARGVTCKGIIEPLNALWLATSWCLLLFLPAICLGLALARFFLRMDYDDDTLPLHSNGSPPGSNTNLQGGSWSYREKEHRQGYNGHHHQHNGTEMTTRRQRHTSRRNRRSSKATVDPLELVALAQVSAWRDAWRAGASFVTLELVSQNVQRPLEWVRRHWDADPRAALTGEPSYDEPPDERKCNMALSDCCDEPPYTIRGCLSRKDTSTGDVSDPVEPPASRAACDQHLSPSVTLLSILSSPTNSQQIGFIESGPVVDVDCSHSLIALCGHCSLQIRKRTNPSLSTHFRETPLNSDAYSNPGNIQAMSDLMTAALPPTSYLRE</sequence>
<organism evidence="10 11">
    <name type="scientific">Scylla paramamosain</name>
    <name type="common">Mud crab</name>
    <dbReference type="NCBI Taxonomy" id="85552"/>
    <lineage>
        <taxon>Eukaryota</taxon>
        <taxon>Metazoa</taxon>
        <taxon>Ecdysozoa</taxon>
        <taxon>Arthropoda</taxon>
        <taxon>Crustacea</taxon>
        <taxon>Multicrustacea</taxon>
        <taxon>Malacostraca</taxon>
        <taxon>Eumalacostraca</taxon>
        <taxon>Eucarida</taxon>
        <taxon>Decapoda</taxon>
        <taxon>Pleocyemata</taxon>
        <taxon>Brachyura</taxon>
        <taxon>Eubrachyura</taxon>
        <taxon>Portunoidea</taxon>
        <taxon>Portunidae</taxon>
        <taxon>Portuninae</taxon>
        <taxon>Scylla</taxon>
    </lineage>
</organism>
<comment type="caution">
    <text evidence="10">The sequence shown here is derived from an EMBL/GenBank/DDBJ whole genome shotgun (WGS) entry which is preliminary data.</text>
</comment>
<feature type="compositionally biased region" description="Basic residues" evidence="7">
    <location>
        <begin position="386"/>
        <end position="399"/>
    </location>
</feature>
<dbReference type="InterPro" id="IPR008795">
    <property type="entry name" value="Prominin"/>
</dbReference>
<keyword evidence="3 8" id="KW-0812">Transmembrane</keyword>
<evidence type="ECO:0000256" key="6">
    <source>
        <dbReference type="ARBA" id="ARBA00023180"/>
    </source>
</evidence>
<evidence type="ECO:0000256" key="1">
    <source>
        <dbReference type="ARBA" id="ARBA00004141"/>
    </source>
</evidence>
<accession>A0AAW0TFX8</accession>
<protein>
    <submittedName>
        <fullName evidence="10">Uncharacterized protein</fullName>
    </submittedName>
</protein>
<evidence type="ECO:0000256" key="5">
    <source>
        <dbReference type="ARBA" id="ARBA00023136"/>
    </source>
</evidence>
<comment type="similarity">
    <text evidence="2">Belongs to the prominin family.</text>
</comment>
<evidence type="ECO:0000313" key="11">
    <source>
        <dbReference type="Proteomes" id="UP001487740"/>
    </source>
</evidence>
<reference evidence="10 11" key="1">
    <citation type="submission" date="2023-03" db="EMBL/GenBank/DDBJ databases">
        <title>High-quality genome of Scylla paramamosain provides insights in environmental adaptation.</title>
        <authorList>
            <person name="Zhang L."/>
        </authorList>
    </citation>
    <scope>NUCLEOTIDE SEQUENCE [LARGE SCALE GENOMIC DNA]</scope>
    <source>
        <strain evidence="10">LZ_2023a</strain>
        <tissue evidence="10">Muscle</tissue>
    </source>
</reference>
<feature type="region of interest" description="Disordered" evidence="7">
    <location>
        <begin position="366"/>
        <end position="401"/>
    </location>
</feature>
<evidence type="ECO:0000256" key="4">
    <source>
        <dbReference type="ARBA" id="ARBA00022989"/>
    </source>
</evidence>
<keyword evidence="9" id="KW-0732">Signal</keyword>